<reference evidence="2 3" key="1">
    <citation type="submission" date="2022-04" db="EMBL/GenBank/DDBJ databases">
        <title>Roseobacter sp. WL0113 is a bacterium isolated from neritic sediment.</title>
        <authorList>
            <person name="Wang L."/>
            <person name="He W."/>
            <person name="Zhang D.-F."/>
        </authorList>
    </citation>
    <scope>NUCLEOTIDE SEQUENCE [LARGE SCALE GENOMIC DNA]</scope>
    <source>
        <strain evidence="2 3">WL0113</strain>
    </source>
</reference>
<dbReference type="Gene3D" id="3.30.1150.10">
    <property type="match status" value="1"/>
</dbReference>
<feature type="compositionally biased region" description="Basic and acidic residues" evidence="1">
    <location>
        <begin position="140"/>
        <end position="157"/>
    </location>
</feature>
<feature type="compositionally biased region" description="Low complexity" evidence="1">
    <location>
        <begin position="219"/>
        <end position="229"/>
    </location>
</feature>
<feature type="compositionally biased region" description="Low complexity" evidence="1">
    <location>
        <begin position="246"/>
        <end position="266"/>
    </location>
</feature>
<evidence type="ECO:0000256" key="1">
    <source>
        <dbReference type="SAM" id="MobiDB-lite"/>
    </source>
</evidence>
<dbReference type="RefSeq" id="WP_263845214.1">
    <property type="nucleotide sequence ID" value="NZ_JALIEB010000011.1"/>
</dbReference>
<comment type="caution">
    <text evidence="2">The sequence shown here is derived from an EMBL/GenBank/DDBJ whole genome shotgun (WGS) entry which is preliminary data.</text>
</comment>
<organism evidence="2 3">
    <name type="scientific">Roseobacter sinensis</name>
    <dbReference type="NCBI Taxonomy" id="2931391"/>
    <lineage>
        <taxon>Bacteria</taxon>
        <taxon>Pseudomonadati</taxon>
        <taxon>Pseudomonadota</taxon>
        <taxon>Alphaproteobacteria</taxon>
        <taxon>Rhodobacterales</taxon>
        <taxon>Roseobacteraceae</taxon>
        <taxon>Roseobacter</taxon>
    </lineage>
</organism>
<dbReference type="Proteomes" id="UP001208690">
    <property type="component" value="Unassembled WGS sequence"/>
</dbReference>
<dbReference type="EMBL" id="JALIEB010000011">
    <property type="protein sequence ID" value="MCV3272894.1"/>
    <property type="molecule type" value="Genomic_DNA"/>
</dbReference>
<protein>
    <submittedName>
        <fullName evidence="2">Energy transducer TonB</fullName>
    </submittedName>
</protein>
<feature type="compositionally biased region" description="Low complexity" evidence="1">
    <location>
        <begin position="176"/>
        <end position="195"/>
    </location>
</feature>
<feature type="compositionally biased region" description="Polar residues" evidence="1">
    <location>
        <begin position="55"/>
        <end position="68"/>
    </location>
</feature>
<proteinExistence type="predicted"/>
<name>A0ABT3BID3_9RHOB</name>
<accession>A0ABT3BID3</accession>
<dbReference type="SUPFAM" id="SSF74653">
    <property type="entry name" value="TolA/TonB C-terminal domain"/>
    <property type="match status" value="1"/>
</dbReference>
<keyword evidence="3" id="KW-1185">Reference proteome</keyword>
<sequence>MHIGHYISGAGHTALIGLLIFGDVFAAEPLPIEATPVSVITGAEYAALIARQQPPQSATEVAQPSSPEITPDAPDIATAEDTVNDQSVPAPAETPSADDAPDVSQIQPLPRADVSDEAPVLPEPPADVAVLVPEIGDRPVPEAAERVAPEAVARPDPEALPDPVEQDAVAPDEAGETPQDPAEATAPEAAATEIVTEAERPSALPTTSIRPPARRPDAPVETAQPAEEAPTPPAAETPEPAEDDPVAAALAEALSEETTPSSAPSTPQGPPLTAGEKDALRVAVQSCWNVGSLSTDALNTTVVVSVAMSQDGKPVTSSIRMTSSSGGSEQAARQAFEAARRAIIRCGARGFDLPVEKYSQWQDIEMTFNPERMRIK</sequence>
<feature type="region of interest" description="Disordered" evidence="1">
    <location>
        <begin position="55"/>
        <end position="105"/>
    </location>
</feature>
<gene>
    <name evidence="2" type="ORF">MUB52_15780</name>
</gene>
<feature type="region of interest" description="Disordered" evidence="1">
    <location>
        <begin position="140"/>
        <end position="274"/>
    </location>
</feature>
<evidence type="ECO:0000313" key="3">
    <source>
        <dbReference type="Proteomes" id="UP001208690"/>
    </source>
</evidence>
<evidence type="ECO:0000313" key="2">
    <source>
        <dbReference type="EMBL" id="MCV3272894.1"/>
    </source>
</evidence>